<evidence type="ECO:0000256" key="3">
    <source>
        <dbReference type="ARBA" id="ARBA00022917"/>
    </source>
</evidence>
<protein>
    <recommendedName>
        <fullName evidence="4">Translation initiation factor IF-3</fullName>
    </recommendedName>
</protein>
<evidence type="ECO:0000256" key="1">
    <source>
        <dbReference type="ARBA" id="ARBA00005439"/>
    </source>
</evidence>
<dbReference type="Pfam" id="PF00707">
    <property type="entry name" value="IF3_C"/>
    <property type="match status" value="1"/>
</dbReference>
<dbReference type="Pfam" id="PF05198">
    <property type="entry name" value="IF3_N"/>
    <property type="match status" value="1"/>
</dbReference>
<dbReference type="GO" id="GO:0043022">
    <property type="term" value="F:ribosome binding"/>
    <property type="evidence" value="ECO:0007669"/>
    <property type="project" value="TreeGrafter"/>
</dbReference>
<reference evidence="7" key="1">
    <citation type="submission" date="2020-04" db="EMBL/GenBank/DDBJ databases">
        <authorList>
            <person name="Zhang T."/>
        </authorList>
    </citation>
    <scope>NUCLEOTIDE SEQUENCE</scope>
    <source>
        <strain evidence="7">HKST-UBA03</strain>
    </source>
</reference>
<reference evidence="7" key="2">
    <citation type="journal article" date="2021" name="Microbiome">
        <title>Successional dynamics and alternative stable states in a saline activated sludge microbial community over 9 years.</title>
        <authorList>
            <person name="Wang Y."/>
            <person name="Ye J."/>
            <person name="Ju F."/>
            <person name="Liu L."/>
            <person name="Boyd J.A."/>
            <person name="Deng Y."/>
            <person name="Parks D.H."/>
            <person name="Jiang X."/>
            <person name="Yin X."/>
            <person name="Woodcroft B.J."/>
            <person name="Tyson G.W."/>
            <person name="Hugenholtz P."/>
            <person name="Polz M.F."/>
            <person name="Zhang T."/>
        </authorList>
    </citation>
    <scope>NUCLEOTIDE SEQUENCE</scope>
    <source>
        <strain evidence="7">HKST-UBA03</strain>
    </source>
</reference>
<dbReference type="SUPFAM" id="SSF54364">
    <property type="entry name" value="Translation initiation factor IF3, N-terminal domain"/>
    <property type="match status" value="1"/>
</dbReference>
<dbReference type="AlphaFoldDB" id="A0A955RRU9"/>
<dbReference type="InterPro" id="IPR036787">
    <property type="entry name" value="T_IF-3_N_sf"/>
</dbReference>
<comment type="similarity">
    <text evidence="1">Belongs to the IF-3 family.</text>
</comment>
<comment type="caution">
    <text evidence="7">The sequence shown here is derived from an EMBL/GenBank/DDBJ whole genome shotgun (WGS) entry which is preliminary data.</text>
</comment>
<organism evidence="7 8">
    <name type="scientific">candidate division WWE3 bacterium</name>
    <dbReference type="NCBI Taxonomy" id="2053526"/>
    <lineage>
        <taxon>Bacteria</taxon>
        <taxon>Katanobacteria</taxon>
    </lineage>
</organism>
<keyword evidence="2 7" id="KW-0396">Initiation factor</keyword>
<proteinExistence type="inferred from homology"/>
<dbReference type="InterPro" id="IPR036788">
    <property type="entry name" value="T_IF-3_C_sf"/>
</dbReference>
<evidence type="ECO:0000313" key="7">
    <source>
        <dbReference type="EMBL" id="MCA9391827.1"/>
    </source>
</evidence>
<dbReference type="PANTHER" id="PTHR10938">
    <property type="entry name" value="TRANSLATION INITIATION FACTOR IF-3"/>
    <property type="match status" value="1"/>
</dbReference>
<evidence type="ECO:0000256" key="4">
    <source>
        <dbReference type="NCBIfam" id="TIGR00168"/>
    </source>
</evidence>
<dbReference type="GO" id="GO:0032790">
    <property type="term" value="P:ribosome disassembly"/>
    <property type="evidence" value="ECO:0007669"/>
    <property type="project" value="TreeGrafter"/>
</dbReference>
<dbReference type="SUPFAM" id="SSF55200">
    <property type="entry name" value="Translation initiation factor IF3, C-terminal domain"/>
    <property type="match status" value="1"/>
</dbReference>
<evidence type="ECO:0000259" key="6">
    <source>
        <dbReference type="Pfam" id="PF05198"/>
    </source>
</evidence>
<dbReference type="NCBIfam" id="TIGR00168">
    <property type="entry name" value="infC"/>
    <property type="match status" value="1"/>
</dbReference>
<dbReference type="Gene3D" id="3.30.110.10">
    <property type="entry name" value="Translation initiation factor 3 (IF-3), C-terminal domain"/>
    <property type="match status" value="1"/>
</dbReference>
<dbReference type="Gene3D" id="3.10.20.80">
    <property type="entry name" value="Translation initiation factor 3 (IF-3), N-terminal domain"/>
    <property type="match status" value="1"/>
</dbReference>
<dbReference type="PANTHER" id="PTHR10938:SF0">
    <property type="entry name" value="TRANSLATION INITIATION FACTOR IF-3, MITOCHONDRIAL"/>
    <property type="match status" value="1"/>
</dbReference>
<feature type="domain" description="Translation initiation factor 3 N-terminal" evidence="6">
    <location>
        <begin position="12"/>
        <end position="80"/>
    </location>
</feature>
<gene>
    <name evidence="7" type="primary">infC</name>
    <name evidence="7" type="ORF">KC614_01315</name>
</gene>
<feature type="domain" description="Translation initiation factor 3 C-terminal" evidence="5">
    <location>
        <begin position="87"/>
        <end position="171"/>
    </location>
</feature>
<dbReference type="GO" id="GO:0003743">
    <property type="term" value="F:translation initiation factor activity"/>
    <property type="evidence" value="ECO:0007669"/>
    <property type="project" value="UniProtKB-UniRule"/>
</dbReference>
<keyword evidence="3" id="KW-0648">Protein biosynthesis</keyword>
<sequence length="171" mass="20019">MRRYRKPTYIANESIRDDTLRVIDPEGESLGVLTREAALLKANEYGLDLVLVTTKTDPPVARIIDLSKFKYMQQKKEAEQRKGRKTELKELQFKPNIDDHDLQVRINRARQFIKDGDKVKFTVKFFGRMKGSTDIGREKLETVKREISDFADVESEPSMERNFMTMYIKPK</sequence>
<evidence type="ECO:0000259" key="5">
    <source>
        <dbReference type="Pfam" id="PF00707"/>
    </source>
</evidence>
<evidence type="ECO:0000313" key="8">
    <source>
        <dbReference type="Proteomes" id="UP000751518"/>
    </source>
</evidence>
<evidence type="ECO:0000256" key="2">
    <source>
        <dbReference type="ARBA" id="ARBA00022540"/>
    </source>
</evidence>
<accession>A0A955RRU9</accession>
<dbReference type="InterPro" id="IPR001288">
    <property type="entry name" value="Translation_initiation_fac_3"/>
</dbReference>
<dbReference type="InterPro" id="IPR019815">
    <property type="entry name" value="Translation_initiation_fac_3_C"/>
</dbReference>
<dbReference type="InterPro" id="IPR019814">
    <property type="entry name" value="Translation_initiation_fac_3_N"/>
</dbReference>
<dbReference type="GO" id="GO:0005737">
    <property type="term" value="C:cytoplasm"/>
    <property type="evidence" value="ECO:0007669"/>
    <property type="project" value="UniProtKB-ARBA"/>
</dbReference>
<dbReference type="EMBL" id="JAGQKZ010000007">
    <property type="protein sequence ID" value="MCA9391827.1"/>
    <property type="molecule type" value="Genomic_DNA"/>
</dbReference>
<dbReference type="Proteomes" id="UP000751518">
    <property type="component" value="Unassembled WGS sequence"/>
</dbReference>
<name>A0A955RRU9_UNCKA</name>